<name>A0A077Z235_TRITR</name>
<sequence length="287" mass="31957">MSENVPSSLEQLAEAEQFASNSYPEKNNVDALVNDFDLLSTSDSTEKAVLIDAEKGDQVEDELFTNGTLCNGNEKPSCRPRSMSESCPTAVKKGILKRRLFCSLSECEPADISLSKESVQLKSCSSLESNDLSNTKKTVRFSEEIERNIYRPYTRIVSNRRKNRKKRKRQTSLPNSSNETALTEGLDTLSKSSEDLSSFNSEVFASVVSKCPTIEEQSENPFVETATAKPERKSRFRVVRISELVDEGICMDKSLEDNSKRLSSDDSGVASIPSDSLREEEWISSCS</sequence>
<feature type="region of interest" description="Disordered" evidence="1">
    <location>
        <begin position="157"/>
        <end position="187"/>
    </location>
</feature>
<feature type="compositionally biased region" description="Polar residues" evidence="1">
    <location>
        <begin position="171"/>
        <end position="181"/>
    </location>
</feature>
<proteinExistence type="predicted"/>
<dbReference type="Proteomes" id="UP000030665">
    <property type="component" value="Unassembled WGS sequence"/>
</dbReference>
<dbReference type="OrthoDB" id="10290007at2759"/>
<gene>
    <name evidence="2" type="ORF">TTRE_0000204001</name>
</gene>
<keyword evidence="3" id="KW-1185">Reference proteome</keyword>
<dbReference type="AlphaFoldDB" id="A0A077Z235"/>
<feature type="region of interest" description="Disordered" evidence="1">
    <location>
        <begin position="255"/>
        <end position="287"/>
    </location>
</feature>
<reference evidence="2" key="1">
    <citation type="submission" date="2014-01" db="EMBL/GenBank/DDBJ databases">
        <authorList>
            <person name="Aslett M."/>
        </authorList>
    </citation>
    <scope>NUCLEOTIDE SEQUENCE</scope>
</reference>
<evidence type="ECO:0000256" key="1">
    <source>
        <dbReference type="SAM" id="MobiDB-lite"/>
    </source>
</evidence>
<organism evidence="2 3">
    <name type="scientific">Trichuris trichiura</name>
    <name type="common">Whipworm</name>
    <name type="synonym">Trichocephalus trichiurus</name>
    <dbReference type="NCBI Taxonomy" id="36087"/>
    <lineage>
        <taxon>Eukaryota</taxon>
        <taxon>Metazoa</taxon>
        <taxon>Ecdysozoa</taxon>
        <taxon>Nematoda</taxon>
        <taxon>Enoplea</taxon>
        <taxon>Dorylaimia</taxon>
        <taxon>Trichinellida</taxon>
        <taxon>Trichuridae</taxon>
        <taxon>Trichuris</taxon>
    </lineage>
</organism>
<evidence type="ECO:0000313" key="2">
    <source>
        <dbReference type="EMBL" id="CDW53773.1"/>
    </source>
</evidence>
<dbReference type="EMBL" id="HG805867">
    <property type="protein sequence ID" value="CDW53773.1"/>
    <property type="molecule type" value="Genomic_DNA"/>
</dbReference>
<accession>A0A077Z235</accession>
<feature type="compositionally biased region" description="Basic residues" evidence="1">
    <location>
        <begin position="158"/>
        <end position="170"/>
    </location>
</feature>
<protein>
    <submittedName>
        <fullName evidence="2">Uncharacterized protein</fullName>
    </submittedName>
</protein>
<reference evidence="2" key="2">
    <citation type="submission" date="2014-03" db="EMBL/GenBank/DDBJ databases">
        <title>The whipworm genome and dual-species transcriptomics of an intimate host-pathogen interaction.</title>
        <authorList>
            <person name="Foth B.J."/>
            <person name="Tsai I.J."/>
            <person name="Reid A.J."/>
            <person name="Bancroft A.J."/>
            <person name="Nichol S."/>
            <person name="Tracey A."/>
            <person name="Holroyd N."/>
            <person name="Cotton J.A."/>
            <person name="Stanley E.J."/>
            <person name="Zarowiecki M."/>
            <person name="Liu J.Z."/>
            <person name="Huckvale T."/>
            <person name="Cooper P.J."/>
            <person name="Grencis R.K."/>
            <person name="Berriman M."/>
        </authorList>
    </citation>
    <scope>NUCLEOTIDE SEQUENCE [LARGE SCALE GENOMIC DNA]</scope>
</reference>
<evidence type="ECO:0000313" key="3">
    <source>
        <dbReference type="Proteomes" id="UP000030665"/>
    </source>
</evidence>
<feature type="compositionally biased region" description="Basic and acidic residues" evidence="1">
    <location>
        <begin position="255"/>
        <end position="264"/>
    </location>
</feature>